<feature type="transmembrane region" description="Helical" evidence="9">
    <location>
        <begin position="305"/>
        <end position="331"/>
    </location>
</feature>
<feature type="transmembrane region" description="Helical" evidence="9">
    <location>
        <begin position="230"/>
        <end position="251"/>
    </location>
</feature>
<evidence type="ECO:0000256" key="2">
    <source>
        <dbReference type="ARBA" id="ARBA00006434"/>
    </source>
</evidence>
<evidence type="ECO:0000256" key="3">
    <source>
        <dbReference type="ARBA" id="ARBA00022448"/>
    </source>
</evidence>
<keyword evidence="6 9" id="KW-0472">Membrane</keyword>
<name>A0A1H3HRI3_9EURY</name>
<feature type="transmembrane region" description="Helical" evidence="9">
    <location>
        <begin position="417"/>
        <end position="439"/>
    </location>
</feature>
<dbReference type="RefSeq" id="WP_092731803.1">
    <property type="nucleotide sequence ID" value="NZ_FNPC01000003.1"/>
</dbReference>
<evidence type="ECO:0000256" key="4">
    <source>
        <dbReference type="ARBA" id="ARBA00022692"/>
    </source>
</evidence>
<evidence type="ECO:0000256" key="1">
    <source>
        <dbReference type="ARBA" id="ARBA00004141"/>
    </source>
</evidence>
<feature type="transmembrane region" description="Helical" evidence="9">
    <location>
        <begin position="46"/>
        <end position="63"/>
    </location>
</feature>
<evidence type="ECO:0000313" key="10">
    <source>
        <dbReference type="EMBL" id="SDY18042.1"/>
    </source>
</evidence>
<keyword evidence="11" id="KW-1185">Reference proteome</keyword>
<keyword evidence="4 9" id="KW-0812">Transmembrane</keyword>
<dbReference type="Proteomes" id="UP000199079">
    <property type="component" value="Unassembled WGS sequence"/>
</dbReference>
<sequence length="533" mass="54853">MVTAVTALGLAVVTLVVFTVVGIRLSRGRVRSVEDLIAARDSAGSGRTAATLVASVMGVWILLSAPEAGALFGIAAVAGYAVGESLPMLVYSRIGPRIREVIPEGHALTEYVLVRYGRGMYALVLAVSVLYMFVFLAAELTGIAQAFHHVAAVPRWQTATLVGGFVLLYTGYGGLRASIATDTIQTLIVLPLLAAAALAVVLASGGTAAVHRGVVAANPTLLDPTYVPGIRFGIALVFAVLGAELVNQTWWQRIYAADGSRTVERGFRAATVVNGLVMVVATLLGVVAVGAAAVETSGSGYNAGIAFFVLLEGAAGEAVVLGVLLLALALVMSTADSLFSGLASLVTADLPRLLADPDDRTLRLGARALTAVVAIAAILVSLRARSVLRLFFLADLLGAAVAAPIVYGLFSRRLSGGGALASALGGLLVGAATFPFPFGLHRTLDAALGGALPAPDATYLLPFAGAFLVSSGLTLLFARLGDDEFDFDRLSREIRRLDDPARPDDPTPAADGGLPSPDREDGGGEPDGGTDRE</sequence>
<feature type="transmembrane region" description="Helical" evidence="9">
    <location>
        <begin position="364"/>
        <end position="384"/>
    </location>
</feature>
<dbReference type="InterPro" id="IPR001734">
    <property type="entry name" value="Na/solute_symporter"/>
</dbReference>
<dbReference type="EMBL" id="FNPC01000003">
    <property type="protein sequence ID" value="SDY18042.1"/>
    <property type="molecule type" value="Genomic_DNA"/>
</dbReference>
<feature type="transmembrane region" description="Helical" evidence="9">
    <location>
        <begin position="187"/>
        <end position="210"/>
    </location>
</feature>
<dbReference type="PROSITE" id="PS50283">
    <property type="entry name" value="NA_SOLUT_SYMP_3"/>
    <property type="match status" value="1"/>
</dbReference>
<feature type="transmembrane region" description="Helical" evidence="9">
    <location>
        <begin position="121"/>
        <end position="144"/>
    </location>
</feature>
<dbReference type="GO" id="GO:0005886">
    <property type="term" value="C:plasma membrane"/>
    <property type="evidence" value="ECO:0007669"/>
    <property type="project" value="TreeGrafter"/>
</dbReference>
<proteinExistence type="inferred from homology"/>
<evidence type="ECO:0000256" key="5">
    <source>
        <dbReference type="ARBA" id="ARBA00022989"/>
    </source>
</evidence>
<evidence type="ECO:0000256" key="9">
    <source>
        <dbReference type="SAM" id="Phobius"/>
    </source>
</evidence>
<feature type="transmembrane region" description="Helical" evidence="9">
    <location>
        <begin position="390"/>
        <end position="410"/>
    </location>
</feature>
<dbReference type="GO" id="GO:0015606">
    <property type="term" value="F:spermidine transmembrane transporter activity"/>
    <property type="evidence" value="ECO:0007669"/>
    <property type="project" value="TreeGrafter"/>
</dbReference>
<feature type="transmembrane region" description="Helical" evidence="9">
    <location>
        <begin position="6"/>
        <end position="25"/>
    </location>
</feature>
<comment type="subcellular location">
    <subcellularLocation>
        <location evidence="1">Membrane</location>
        <topology evidence="1">Multi-pass membrane protein</topology>
    </subcellularLocation>
</comment>
<dbReference type="OrthoDB" id="9779at2157"/>
<keyword evidence="3" id="KW-0813">Transport</keyword>
<dbReference type="InterPro" id="IPR038377">
    <property type="entry name" value="Na/Glc_symporter_sf"/>
</dbReference>
<reference evidence="11" key="1">
    <citation type="submission" date="2016-10" db="EMBL/GenBank/DDBJ databases">
        <authorList>
            <person name="Varghese N."/>
            <person name="Submissions S."/>
        </authorList>
    </citation>
    <scope>NUCLEOTIDE SEQUENCE [LARGE SCALE GENOMIC DNA]</scope>
    <source>
        <strain evidence="11">DC30,IBRC 10041,KCTC 4046</strain>
    </source>
</reference>
<feature type="transmembrane region" description="Helical" evidence="9">
    <location>
        <begin position="156"/>
        <end position="175"/>
    </location>
</feature>
<protein>
    <submittedName>
        <fullName evidence="10">Na+/proline symporter</fullName>
    </submittedName>
</protein>
<evidence type="ECO:0000256" key="6">
    <source>
        <dbReference type="ARBA" id="ARBA00023136"/>
    </source>
</evidence>
<dbReference type="PANTHER" id="PTHR48086:SF10">
    <property type="entry name" value="AGR155CP"/>
    <property type="match status" value="1"/>
</dbReference>
<evidence type="ECO:0000256" key="8">
    <source>
        <dbReference type="SAM" id="MobiDB-lite"/>
    </source>
</evidence>
<feature type="transmembrane region" description="Helical" evidence="9">
    <location>
        <begin position="459"/>
        <end position="480"/>
    </location>
</feature>
<keyword evidence="5 9" id="KW-1133">Transmembrane helix</keyword>
<dbReference type="PANTHER" id="PTHR48086">
    <property type="entry name" value="SODIUM/PROLINE SYMPORTER-RELATED"/>
    <property type="match status" value="1"/>
</dbReference>
<feature type="compositionally biased region" description="Basic and acidic residues" evidence="8">
    <location>
        <begin position="496"/>
        <end position="505"/>
    </location>
</feature>
<feature type="transmembrane region" description="Helical" evidence="9">
    <location>
        <begin position="272"/>
        <end position="293"/>
    </location>
</feature>
<evidence type="ECO:0000313" key="11">
    <source>
        <dbReference type="Proteomes" id="UP000199079"/>
    </source>
</evidence>
<evidence type="ECO:0000256" key="7">
    <source>
        <dbReference type="RuleBase" id="RU362091"/>
    </source>
</evidence>
<feature type="transmembrane region" description="Helical" evidence="9">
    <location>
        <begin position="69"/>
        <end position="91"/>
    </location>
</feature>
<dbReference type="InterPro" id="IPR050277">
    <property type="entry name" value="Sodium:Solute_Symporter"/>
</dbReference>
<dbReference type="Gene3D" id="1.20.1730.10">
    <property type="entry name" value="Sodium/glucose cotransporter"/>
    <property type="match status" value="1"/>
</dbReference>
<dbReference type="AlphaFoldDB" id="A0A1H3HRI3"/>
<dbReference type="Pfam" id="PF00474">
    <property type="entry name" value="SSF"/>
    <property type="match status" value="1"/>
</dbReference>
<comment type="similarity">
    <text evidence="2 7">Belongs to the sodium:solute symporter (SSF) (TC 2.A.21) family.</text>
</comment>
<organism evidence="10 11">
    <name type="scientific">Halopenitus persicus</name>
    <dbReference type="NCBI Taxonomy" id="1048396"/>
    <lineage>
        <taxon>Archaea</taxon>
        <taxon>Methanobacteriati</taxon>
        <taxon>Methanobacteriota</taxon>
        <taxon>Stenosarchaea group</taxon>
        <taxon>Halobacteria</taxon>
        <taxon>Halobacteriales</taxon>
        <taxon>Haloferacaceae</taxon>
        <taxon>Halopenitus</taxon>
    </lineage>
</organism>
<feature type="region of interest" description="Disordered" evidence="8">
    <location>
        <begin position="496"/>
        <end position="533"/>
    </location>
</feature>
<accession>A0A1H3HRI3</accession>
<gene>
    <name evidence="10" type="ORF">SAMN05216564_103402</name>
</gene>